<gene>
    <name evidence="6" type="ORF">GGQ86_003952</name>
    <name evidence="5" type="ORF">XFLAVUS301_36620</name>
</gene>
<feature type="signal peptide" evidence="3">
    <location>
        <begin position="1"/>
        <end position="24"/>
    </location>
</feature>
<reference evidence="6 8" key="2">
    <citation type="submission" date="2023-07" db="EMBL/GenBank/DDBJ databases">
        <title>Genomic Encyclopedia of Type Strains, Phase IV (KMG-IV): sequencing the most valuable type-strain genomes for metagenomic binning, comparative biology and taxonomic classification.</title>
        <authorList>
            <person name="Goeker M."/>
        </authorList>
    </citation>
    <scope>NUCLEOTIDE SEQUENCE [LARGE SCALE GENOMIC DNA]</scope>
    <source>
        <strain evidence="6 8">DSM 338</strain>
    </source>
</reference>
<dbReference type="InterPro" id="IPR057699">
    <property type="entry name" value="DUF7939"/>
</dbReference>
<keyword evidence="3" id="KW-0732">Signal</keyword>
<feature type="domain" description="DUF7939" evidence="4">
    <location>
        <begin position="498"/>
        <end position="577"/>
    </location>
</feature>
<evidence type="ECO:0000256" key="1">
    <source>
        <dbReference type="SAM" id="MobiDB-lite"/>
    </source>
</evidence>
<reference evidence="5" key="1">
    <citation type="submission" date="2022-12" db="EMBL/GenBank/DDBJ databases">
        <title>Reference genome sequencing for broad-spectrum identification of bacterial and archaeal isolates by mass spectrometry.</title>
        <authorList>
            <person name="Sekiguchi Y."/>
            <person name="Tourlousse D.M."/>
        </authorList>
    </citation>
    <scope>NUCLEOTIDE SEQUENCE</scope>
    <source>
        <strain evidence="5">301</strain>
    </source>
</reference>
<evidence type="ECO:0000313" key="7">
    <source>
        <dbReference type="Proteomes" id="UP001144397"/>
    </source>
</evidence>
<dbReference type="EMBL" id="BSDO01000006">
    <property type="protein sequence ID" value="GLI23988.1"/>
    <property type="molecule type" value="Genomic_DNA"/>
</dbReference>
<protein>
    <recommendedName>
        <fullName evidence="4">DUF7939 domain-containing protein</fullName>
    </recommendedName>
</protein>
<feature type="region of interest" description="Disordered" evidence="1">
    <location>
        <begin position="467"/>
        <end position="489"/>
    </location>
</feature>
<feature type="compositionally biased region" description="Low complexity" evidence="1">
    <location>
        <begin position="418"/>
        <end position="427"/>
    </location>
</feature>
<name>A0A9W6FNH4_XANFL</name>
<feature type="chain" id="PRO_5040828788" description="DUF7939 domain-containing protein" evidence="3">
    <location>
        <begin position="25"/>
        <end position="598"/>
    </location>
</feature>
<dbReference type="InterPro" id="IPR025738">
    <property type="entry name" value="BatD"/>
</dbReference>
<feature type="compositionally biased region" description="Low complexity" evidence="1">
    <location>
        <begin position="467"/>
        <end position="476"/>
    </location>
</feature>
<evidence type="ECO:0000259" key="4">
    <source>
        <dbReference type="Pfam" id="PF25607"/>
    </source>
</evidence>
<dbReference type="Pfam" id="PF25607">
    <property type="entry name" value="DUF7939"/>
    <property type="match status" value="1"/>
</dbReference>
<dbReference type="Proteomes" id="UP001144397">
    <property type="component" value="Unassembled WGS sequence"/>
</dbReference>
<keyword evidence="8" id="KW-1185">Reference proteome</keyword>
<evidence type="ECO:0000313" key="5">
    <source>
        <dbReference type="EMBL" id="GLI23988.1"/>
    </source>
</evidence>
<dbReference type="RefSeq" id="WP_281808815.1">
    <property type="nucleotide sequence ID" value="NZ_BSDO01000006.1"/>
</dbReference>
<evidence type="ECO:0000256" key="3">
    <source>
        <dbReference type="SAM" id="SignalP"/>
    </source>
</evidence>
<evidence type="ECO:0000256" key="2">
    <source>
        <dbReference type="SAM" id="Phobius"/>
    </source>
</evidence>
<accession>A0A9W6FNH4</accession>
<feature type="region of interest" description="Disordered" evidence="1">
    <location>
        <begin position="401"/>
        <end position="427"/>
    </location>
</feature>
<dbReference type="AlphaFoldDB" id="A0A9W6FNH4"/>
<evidence type="ECO:0000313" key="6">
    <source>
        <dbReference type="EMBL" id="MDR6335457.1"/>
    </source>
</evidence>
<dbReference type="Pfam" id="PF13584">
    <property type="entry name" value="BatD"/>
    <property type="match status" value="1"/>
</dbReference>
<evidence type="ECO:0000313" key="8">
    <source>
        <dbReference type="Proteomes" id="UP001245370"/>
    </source>
</evidence>
<proteinExistence type="predicted"/>
<dbReference type="GeneID" id="95764442"/>
<dbReference type="PANTHER" id="PTHR40940:SF1">
    <property type="entry name" value="PROTEIN BATD"/>
    <property type="match status" value="1"/>
</dbReference>
<sequence length="598" mass="62967">MIRAALRTCLFALALALWATAAPAASFKATVEKPPADQGDTFELVLSVIGRDSLEPPNISPLNRDFEILDRGKRSRMESVNGRMLEVNEWVLTLAPKRAGHLVIPALTLGSETSAPIEMDVAPGSTAEPPDDGPIALSVDVLGTPPFYLQSEIPVVVRMYDRVGALEASADQPAADGATFTPDGTLKRFSRIYGRQRYRVVELRYIMRPQRTGTIQISSVALRASIPVSPPGAQEQARAMGRPAMPWLGGGFDAGRKVTVFANPVEVTILPRPAGVTGWFLPARAVRLKETWSSPPAKAKVGVALTRTLRLEVQGASPAQLPPLKPAETDGVRQYADEEHPEAAQVGGAPGAIAEVHISVVPTRAGSITLPAITVPWWNIITNRAETAQLPPVTLQVAGAADPAGIAPPPAPAKDAPKPQAAPADDASPLPLRDIAAIALVVVMIGGFLLFSGRRAGRNARAIAEPTAGPVAARPARPGRPTPTRPAVRRPRLAVPDEKTAAGAVEAACKAGHATAAYRAYLDWNRASGPGHAGTASARTPAMAAALHEISRHLYAGDGDTWDGGSFRSAFAAERKAALKPAKARTARGLAPLYPKAR</sequence>
<dbReference type="Proteomes" id="UP001245370">
    <property type="component" value="Unassembled WGS sequence"/>
</dbReference>
<comment type="caution">
    <text evidence="5">The sequence shown here is derived from an EMBL/GenBank/DDBJ whole genome shotgun (WGS) entry which is preliminary data.</text>
</comment>
<dbReference type="EMBL" id="JAVDPY010000007">
    <property type="protein sequence ID" value="MDR6335457.1"/>
    <property type="molecule type" value="Genomic_DNA"/>
</dbReference>
<organism evidence="5 7">
    <name type="scientific">Xanthobacter flavus</name>
    <dbReference type="NCBI Taxonomy" id="281"/>
    <lineage>
        <taxon>Bacteria</taxon>
        <taxon>Pseudomonadati</taxon>
        <taxon>Pseudomonadota</taxon>
        <taxon>Alphaproteobacteria</taxon>
        <taxon>Hyphomicrobiales</taxon>
        <taxon>Xanthobacteraceae</taxon>
        <taxon>Xanthobacter</taxon>
    </lineage>
</organism>
<dbReference type="PANTHER" id="PTHR40940">
    <property type="entry name" value="PROTEIN BATD-RELATED"/>
    <property type="match status" value="1"/>
</dbReference>
<feature type="transmembrane region" description="Helical" evidence="2">
    <location>
        <begin position="435"/>
        <end position="453"/>
    </location>
</feature>
<keyword evidence="2" id="KW-1133">Transmembrane helix</keyword>
<keyword evidence="2" id="KW-0472">Membrane</keyword>
<keyword evidence="2" id="KW-0812">Transmembrane</keyword>